<comment type="similarity">
    <text evidence="1">Belongs to the DNase II family.</text>
</comment>
<comment type="caution">
    <text evidence="3">The sequence shown here is derived from an EMBL/GenBank/DDBJ whole genome shotgun (WGS) entry which is preliminary data.</text>
</comment>
<organism evidence="3 4">
    <name type="scientific">Trichinella nelsoni</name>
    <dbReference type="NCBI Taxonomy" id="6336"/>
    <lineage>
        <taxon>Eukaryota</taxon>
        <taxon>Metazoa</taxon>
        <taxon>Ecdysozoa</taxon>
        <taxon>Nematoda</taxon>
        <taxon>Enoplea</taxon>
        <taxon>Dorylaimia</taxon>
        <taxon>Trichinellida</taxon>
        <taxon>Trichinellidae</taxon>
        <taxon>Trichinella</taxon>
    </lineage>
</organism>
<evidence type="ECO:0000256" key="1">
    <source>
        <dbReference type="ARBA" id="ARBA00007527"/>
    </source>
</evidence>
<sequence>MDRNDIILLNHIIKIIKLLTNEFSYLPLIPYRFIVYKAPAQNAGKALIAGAGAAAWQNIADLTRGAGHAVVKSLEHVNAANPENKFIAYNNIPPDVPKIKTKSNSKGVLMMNPRVADEASWIVHTVPGFPTALRVYAFPPAEIQKGHLFICLTVKESEIDAIAMTLRIATPLLYHNDIPENEINSRPNLQKLAEGRSRFMPPLTVAQEISTAGPGGLKVAIYSKSEKSRYDIYRRVLVKKLKTSIKVWTTRDKTLKSDCRILNRNIKLVASPIAVNGHASSLESDVSHWLISEPGNKFCAVDKPYHKSQTKEPAMAVCIDDATIFGHFNVIGQNQVLFLFKAIDEHLKSNKRTGSDSVSSMLQPFSVVSEIAKKPIADIYRRVLVKKLKTSIKVWTTRDKTLKSDCRILNRNIKLVTSPIAVDNQASSLESDVSQWLISDPGNKFCVIDKPYHKSQTKEPAMAVCIDDATIFGHFNRIGQNVENCA</sequence>
<gene>
    <name evidence="3" type="primary">Dnase2</name>
    <name evidence="3" type="ORF">T07_6402</name>
</gene>
<keyword evidence="2" id="KW-0378">Hydrolase</keyword>
<evidence type="ECO:0000256" key="2">
    <source>
        <dbReference type="ARBA" id="ARBA00022801"/>
    </source>
</evidence>
<keyword evidence="4" id="KW-1185">Reference proteome</keyword>
<evidence type="ECO:0000313" key="3">
    <source>
        <dbReference type="EMBL" id="KRX12918.1"/>
    </source>
</evidence>
<dbReference type="InterPro" id="IPR004947">
    <property type="entry name" value="DNase_II"/>
</dbReference>
<dbReference type="EMBL" id="JYDL01000246">
    <property type="protein sequence ID" value="KRX12918.1"/>
    <property type="molecule type" value="Genomic_DNA"/>
</dbReference>
<dbReference type="GO" id="GO:0004531">
    <property type="term" value="F:deoxyribonuclease II activity"/>
    <property type="evidence" value="ECO:0007669"/>
    <property type="project" value="InterPro"/>
</dbReference>
<dbReference type="Proteomes" id="UP000054630">
    <property type="component" value="Unassembled WGS sequence"/>
</dbReference>
<accession>A0A0V0REH5</accession>
<dbReference type="GO" id="GO:0006309">
    <property type="term" value="P:apoptotic DNA fragmentation"/>
    <property type="evidence" value="ECO:0007669"/>
    <property type="project" value="TreeGrafter"/>
</dbReference>
<evidence type="ECO:0000313" key="4">
    <source>
        <dbReference type="Proteomes" id="UP000054630"/>
    </source>
</evidence>
<dbReference type="OrthoDB" id="10261598at2759"/>
<dbReference type="AlphaFoldDB" id="A0A0V0REH5"/>
<protein>
    <submittedName>
        <fullName evidence="3">Deoxyribonuclease-2-alpha</fullName>
    </submittedName>
</protein>
<proteinExistence type="inferred from homology"/>
<dbReference type="PANTHER" id="PTHR10858">
    <property type="entry name" value="DEOXYRIBONUCLEASE II"/>
    <property type="match status" value="1"/>
</dbReference>
<name>A0A0V0REH5_9BILA</name>
<dbReference type="Pfam" id="PF03265">
    <property type="entry name" value="DNase_II"/>
    <property type="match status" value="2"/>
</dbReference>
<reference evidence="3 4" key="1">
    <citation type="submission" date="2015-01" db="EMBL/GenBank/DDBJ databases">
        <title>Evolution of Trichinella species and genotypes.</title>
        <authorList>
            <person name="Korhonen P.K."/>
            <person name="Edoardo P."/>
            <person name="Giuseppe L.R."/>
            <person name="Gasser R.B."/>
        </authorList>
    </citation>
    <scope>NUCLEOTIDE SEQUENCE [LARGE SCALE GENOMIC DNA]</scope>
    <source>
        <strain evidence="3">ISS37</strain>
    </source>
</reference>
<dbReference type="PANTHER" id="PTHR10858:SF23">
    <property type="entry name" value="DEOXYRIBONUCLEASE II"/>
    <property type="match status" value="1"/>
</dbReference>